<dbReference type="InterPro" id="IPR051533">
    <property type="entry name" value="WaaL-like"/>
</dbReference>
<feature type="transmembrane region" description="Helical" evidence="6">
    <location>
        <begin position="283"/>
        <end position="303"/>
    </location>
</feature>
<comment type="subcellular location">
    <subcellularLocation>
        <location evidence="1">Membrane</location>
        <topology evidence="1">Multi-pass membrane protein</topology>
    </subcellularLocation>
</comment>
<feature type="transmembrane region" description="Helical" evidence="6">
    <location>
        <begin position="107"/>
        <end position="126"/>
    </location>
</feature>
<evidence type="ECO:0000256" key="1">
    <source>
        <dbReference type="ARBA" id="ARBA00004141"/>
    </source>
</evidence>
<feature type="transmembrane region" description="Helical" evidence="6">
    <location>
        <begin position="359"/>
        <end position="385"/>
    </location>
</feature>
<dbReference type="GO" id="GO:0016020">
    <property type="term" value="C:membrane"/>
    <property type="evidence" value="ECO:0007669"/>
    <property type="project" value="UniProtKB-SubCell"/>
</dbReference>
<gene>
    <name evidence="8" type="ORF">SAMN05444858_11779</name>
</gene>
<organism evidence="8 9">
    <name type="scientific">Micromonospora avicenniae</name>
    <dbReference type="NCBI Taxonomy" id="1198245"/>
    <lineage>
        <taxon>Bacteria</taxon>
        <taxon>Bacillati</taxon>
        <taxon>Actinomycetota</taxon>
        <taxon>Actinomycetes</taxon>
        <taxon>Micromonosporales</taxon>
        <taxon>Micromonosporaceae</taxon>
        <taxon>Micromonospora</taxon>
    </lineage>
</organism>
<evidence type="ECO:0000256" key="4">
    <source>
        <dbReference type="ARBA" id="ARBA00023136"/>
    </source>
</evidence>
<dbReference type="AlphaFoldDB" id="A0A1N7DMB0"/>
<dbReference type="Proteomes" id="UP000186004">
    <property type="component" value="Unassembled WGS sequence"/>
</dbReference>
<feature type="transmembrane region" description="Helical" evidence="6">
    <location>
        <begin position="392"/>
        <end position="410"/>
    </location>
</feature>
<dbReference type="InterPro" id="IPR007016">
    <property type="entry name" value="O-antigen_ligase-rel_domated"/>
</dbReference>
<reference evidence="8 9" key="1">
    <citation type="submission" date="2017-01" db="EMBL/GenBank/DDBJ databases">
        <authorList>
            <person name="Mah S.A."/>
            <person name="Swanson W.J."/>
            <person name="Moy G.W."/>
            <person name="Vacquier V.D."/>
        </authorList>
    </citation>
    <scope>NUCLEOTIDE SEQUENCE [LARGE SCALE GENOMIC DNA]</scope>
    <source>
        <strain evidence="8 9">DSM 45758</strain>
    </source>
</reference>
<feature type="domain" description="O-antigen ligase-related" evidence="7">
    <location>
        <begin position="252"/>
        <end position="360"/>
    </location>
</feature>
<dbReference type="PANTHER" id="PTHR37422">
    <property type="entry name" value="TEICHURONIC ACID BIOSYNTHESIS PROTEIN TUAE"/>
    <property type="match status" value="1"/>
</dbReference>
<feature type="transmembrane region" description="Helical" evidence="6">
    <location>
        <begin position="235"/>
        <end position="252"/>
    </location>
</feature>
<keyword evidence="2 6" id="KW-0812">Transmembrane</keyword>
<keyword evidence="4 6" id="KW-0472">Membrane</keyword>
<evidence type="ECO:0000256" key="2">
    <source>
        <dbReference type="ARBA" id="ARBA00022692"/>
    </source>
</evidence>
<evidence type="ECO:0000256" key="3">
    <source>
        <dbReference type="ARBA" id="ARBA00022989"/>
    </source>
</evidence>
<name>A0A1N7DMB0_9ACTN</name>
<proteinExistence type="predicted"/>
<sequence length="453" mass="47952">MATRAPATSDPGGTQPGRAGSPDPSPLPPPPLLPLWPLAMMFGLVPVWWLAGAFYLGWPLFGALLFALLLTRGRVPLPPASGVWLLFLAIVAASVTQVQSAASVLTFALRLAFYVTALVVGAYVYAAARERSDLVRVLTPLAAFWFALVVLGWLAVLVPRLAMTTPVEVLLPGGVVRTPFIQDMVHLTTAEYSARSLNPIYRPAAPFAYTNNYGSAYAMTLPCAVAFTMLRRHGVLRLALLVSLPLSLPPAFLTLNRAMFLSLGVGLAVLGVRASLRGNVRVAASIVGVVVIGAIAALFIPIADLINQRVESSDTNADRLSLYLEVLRRVRDSPWLGYGAPVNVDTVSADAPIGTQGQLWMVLFSHGVPALLCFLAWFVAAAVICGRATSAAGQWLAVVPVVCLVQIPFYGMANQNLAVAFFASTFAMALAARERAWTAGLAPAAGQPVAVSA</sequence>
<feature type="transmembrane region" description="Helical" evidence="6">
    <location>
        <begin position="47"/>
        <end position="70"/>
    </location>
</feature>
<dbReference type="GO" id="GO:0016874">
    <property type="term" value="F:ligase activity"/>
    <property type="evidence" value="ECO:0007669"/>
    <property type="project" value="UniProtKB-KW"/>
</dbReference>
<dbReference type="STRING" id="1198245.SAMN05444858_11779"/>
<keyword evidence="3 6" id="KW-1133">Transmembrane helix</keyword>
<evidence type="ECO:0000313" key="9">
    <source>
        <dbReference type="Proteomes" id="UP000186004"/>
    </source>
</evidence>
<keyword evidence="9" id="KW-1185">Reference proteome</keyword>
<feature type="transmembrane region" description="Helical" evidence="6">
    <location>
        <begin position="82"/>
        <end position="101"/>
    </location>
</feature>
<keyword evidence="8" id="KW-0436">Ligase</keyword>
<evidence type="ECO:0000259" key="7">
    <source>
        <dbReference type="Pfam" id="PF04932"/>
    </source>
</evidence>
<feature type="region of interest" description="Disordered" evidence="5">
    <location>
        <begin position="1"/>
        <end position="26"/>
    </location>
</feature>
<accession>A0A1N7DMB0</accession>
<feature type="transmembrane region" description="Helical" evidence="6">
    <location>
        <begin position="138"/>
        <end position="158"/>
    </location>
</feature>
<dbReference type="Pfam" id="PF04932">
    <property type="entry name" value="Wzy_C"/>
    <property type="match status" value="1"/>
</dbReference>
<feature type="transmembrane region" description="Helical" evidence="6">
    <location>
        <begin position="258"/>
        <end position="276"/>
    </location>
</feature>
<feature type="transmembrane region" description="Helical" evidence="6">
    <location>
        <begin position="213"/>
        <end position="230"/>
    </location>
</feature>
<protein>
    <submittedName>
        <fullName evidence="8">O-antigen ligase</fullName>
    </submittedName>
</protein>
<dbReference type="EMBL" id="FTNF01000017">
    <property type="protein sequence ID" value="SIR76868.1"/>
    <property type="molecule type" value="Genomic_DNA"/>
</dbReference>
<dbReference type="PANTHER" id="PTHR37422:SF13">
    <property type="entry name" value="LIPOPOLYSACCHARIDE BIOSYNTHESIS PROTEIN PA4999-RELATED"/>
    <property type="match status" value="1"/>
</dbReference>
<evidence type="ECO:0000256" key="5">
    <source>
        <dbReference type="SAM" id="MobiDB-lite"/>
    </source>
</evidence>
<evidence type="ECO:0000313" key="8">
    <source>
        <dbReference type="EMBL" id="SIR76868.1"/>
    </source>
</evidence>
<evidence type="ECO:0000256" key="6">
    <source>
        <dbReference type="SAM" id="Phobius"/>
    </source>
</evidence>